<feature type="compositionally biased region" description="Acidic residues" evidence="1">
    <location>
        <begin position="296"/>
        <end position="307"/>
    </location>
</feature>
<reference evidence="2 3" key="1">
    <citation type="submission" date="2019-02" db="EMBL/GenBank/DDBJ databases">
        <title>From farm to fork: dissemination of Tn554::fexA-optrA in linezolid-resistant Enterococcus faecalis clones from chicken feces and meat in Tunisia.</title>
        <authorList>
            <person name="Tedim A.P."/>
            <person name="Elghaieb H."/>
            <person name="Abbassi M.S."/>
            <person name="Novais C."/>
            <person name="Hassen A."/>
            <person name="Peixe L."/>
            <person name="Freitas A.R."/>
        </authorList>
    </citation>
    <scope>NUCLEOTIDE SEQUENCE [LARGE SCALE GENOMIC DNA]</scope>
    <source>
        <strain evidence="2 3">728T</strain>
    </source>
</reference>
<name>A0A2S7M3C9_ENTFL</name>
<dbReference type="Proteomes" id="UP000292223">
    <property type="component" value="Unassembled WGS sequence"/>
</dbReference>
<sequence>MGNELIVSVQNRIQEMQHGEGLRLPTGYSVGNALNSAYLILSDNSKGKSLLEKCHPTSVSKALLNMAIQGLSPAKNQCYFVPYGDQCTLMRSYFGSVSILERLSNVKKVHAEVIFEGDEFEIGSEDGRTVVTNFKPSFLNRDNPIIGAFAWVEQTDGIKVYTIMTKKEIDKSWSKAKTKNVQNDYPQEMAKRTVLSRAAKMFINSSSDNDLLVKAINETTEDEYDNNQQRKDITPNPPNIEKLEKSIFNQDENKKIAQDMIDSIDLNQADKDLQEELNIEFPDPSKNYLATGEVNGDVENEDGPYPF</sequence>
<proteinExistence type="predicted"/>
<gene>
    <name evidence="2" type="ORF">EU507_03835</name>
</gene>
<dbReference type="InterPro" id="IPR004590">
    <property type="entry name" value="ssDNA_annealing_RecT"/>
</dbReference>
<dbReference type="InterPro" id="IPR018330">
    <property type="entry name" value="RecT_fam"/>
</dbReference>
<dbReference type="NCBIfam" id="TIGR00616">
    <property type="entry name" value="rect"/>
    <property type="match status" value="1"/>
</dbReference>
<protein>
    <submittedName>
        <fullName evidence="2">Recombinase RecT</fullName>
    </submittedName>
</protein>
<dbReference type="GO" id="GO:0003677">
    <property type="term" value="F:DNA binding"/>
    <property type="evidence" value="ECO:0007669"/>
    <property type="project" value="InterPro"/>
</dbReference>
<dbReference type="RefSeq" id="WP_002399411.1">
    <property type="nucleotide sequence ID" value="NZ_BLPO01000002.1"/>
</dbReference>
<accession>A0A2S7M3C9</accession>
<organism evidence="2 3">
    <name type="scientific">Enterococcus faecalis</name>
    <name type="common">Streptococcus faecalis</name>
    <dbReference type="NCBI Taxonomy" id="1351"/>
    <lineage>
        <taxon>Bacteria</taxon>
        <taxon>Bacillati</taxon>
        <taxon>Bacillota</taxon>
        <taxon>Bacilli</taxon>
        <taxon>Lactobacillales</taxon>
        <taxon>Enterococcaceae</taxon>
        <taxon>Enterococcus</taxon>
    </lineage>
</organism>
<evidence type="ECO:0000256" key="1">
    <source>
        <dbReference type="SAM" id="MobiDB-lite"/>
    </source>
</evidence>
<dbReference type="GO" id="GO:0006259">
    <property type="term" value="P:DNA metabolic process"/>
    <property type="evidence" value="ECO:0007669"/>
    <property type="project" value="InterPro"/>
</dbReference>
<evidence type="ECO:0000313" key="3">
    <source>
        <dbReference type="Proteomes" id="UP000292223"/>
    </source>
</evidence>
<feature type="region of interest" description="Disordered" evidence="1">
    <location>
        <begin position="283"/>
        <end position="307"/>
    </location>
</feature>
<dbReference type="EMBL" id="SEWT01000002">
    <property type="protein sequence ID" value="RYU34607.1"/>
    <property type="molecule type" value="Genomic_DNA"/>
</dbReference>
<comment type="caution">
    <text evidence="2">The sequence shown here is derived from an EMBL/GenBank/DDBJ whole genome shotgun (WGS) entry which is preliminary data.</text>
</comment>
<dbReference type="Pfam" id="PF03837">
    <property type="entry name" value="RecT"/>
    <property type="match status" value="1"/>
</dbReference>
<evidence type="ECO:0000313" key="2">
    <source>
        <dbReference type="EMBL" id="RYU34607.1"/>
    </source>
</evidence>
<dbReference type="AlphaFoldDB" id="A0A2S7M3C9"/>